<feature type="domain" description="C2H2-type" evidence="6">
    <location>
        <begin position="17"/>
        <end position="44"/>
    </location>
</feature>
<name>A0A1Y1XVZ3_9FUNG</name>
<dbReference type="GO" id="GO:0000981">
    <property type="term" value="F:DNA-binding transcription factor activity, RNA polymerase II-specific"/>
    <property type="evidence" value="ECO:0007669"/>
    <property type="project" value="TreeGrafter"/>
</dbReference>
<gene>
    <name evidence="7" type="ORF">K493DRAFT_189963</name>
</gene>
<dbReference type="FunFam" id="3.30.160.60:FF:000072">
    <property type="entry name" value="zinc finger protein 143 isoform X1"/>
    <property type="match status" value="1"/>
</dbReference>
<feature type="non-terminal residue" evidence="7">
    <location>
        <position position="65"/>
    </location>
</feature>
<keyword evidence="3 5" id="KW-0863">Zinc-finger</keyword>
<evidence type="ECO:0000256" key="5">
    <source>
        <dbReference type="PROSITE-ProRule" id="PRU00042"/>
    </source>
</evidence>
<dbReference type="OrthoDB" id="8922241at2759"/>
<keyword evidence="2" id="KW-0677">Repeat</keyword>
<evidence type="ECO:0000256" key="1">
    <source>
        <dbReference type="ARBA" id="ARBA00022723"/>
    </source>
</evidence>
<accession>A0A1Y1XVZ3</accession>
<evidence type="ECO:0000259" key="6">
    <source>
        <dbReference type="PROSITE" id="PS50157"/>
    </source>
</evidence>
<feature type="non-terminal residue" evidence="7">
    <location>
        <position position="1"/>
    </location>
</feature>
<dbReference type="GO" id="GO:0000978">
    <property type="term" value="F:RNA polymerase II cis-regulatory region sequence-specific DNA binding"/>
    <property type="evidence" value="ECO:0007669"/>
    <property type="project" value="UniProtKB-ARBA"/>
</dbReference>
<dbReference type="InParanoid" id="A0A1Y1XVZ3"/>
<dbReference type="FunFam" id="3.30.160.60:FF:000358">
    <property type="entry name" value="zinc finger protein 24"/>
    <property type="match status" value="1"/>
</dbReference>
<sequence>QCYPIPSAKDSLKMKSHVCQYCFRSFTRKHDLHRHIRVHTGDKPYQCNYCNKSFARTDALKRHYR</sequence>
<dbReference type="EMBL" id="MCFE01000431">
    <property type="protein sequence ID" value="ORX89646.1"/>
    <property type="molecule type" value="Genomic_DNA"/>
</dbReference>
<organism evidence="7 8">
    <name type="scientific">Basidiobolus meristosporus CBS 931.73</name>
    <dbReference type="NCBI Taxonomy" id="1314790"/>
    <lineage>
        <taxon>Eukaryota</taxon>
        <taxon>Fungi</taxon>
        <taxon>Fungi incertae sedis</taxon>
        <taxon>Zoopagomycota</taxon>
        <taxon>Entomophthoromycotina</taxon>
        <taxon>Basidiobolomycetes</taxon>
        <taxon>Basidiobolales</taxon>
        <taxon>Basidiobolaceae</taxon>
        <taxon>Basidiobolus</taxon>
    </lineage>
</organism>
<dbReference type="SMART" id="SM00355">
    <property type="entry name" value="ZnF_C2H2"/>
    <property type="match status" value="2"/>
</dbReference>
<dbReference type="Gene3D" id="3.30.160.60">
    <property type="entry name" value="Classic Zinc Finger"/>
    <property type="match status" value="2"/>
</dbReference>
<evidence type="ECO:0000313" key="8">
    <source>
        <dbReference type="Proteomes" id="UP000193498"/>
    </source>
</evidence>
<keyword evidence="1" id="KW-0479">Metal-binding</keyword>
<dbReference type="STRING" id="1314790.A0A1Y1XVZ3"/>
<evidence type="ECO:0000256" key="2">
    <source>
        <dbReference type="ARBA" id="ARBA00022737"/>
    </source>
</evidence>
<evidence type="ECO:0000313" key="7">
    <source>
        <dbReference type="EMBL" id="ORX89646.1"/>
    </source>
</evidence>
<evidence type="ECO:0000256" key="4">
    <source>
        <dbReference type="ARBA" id="ARBA00022833"/>
    </source>
</evidence>
<dbReference type="GO" id="GO:0008270">
    <property type="term" value="F:zinc ion binding"/>
    <property type="evidence" value="ECO:0007669"/>
    <property type="project" value="UniProtKB-KW"/>
</dbReference>
<dbReference type="PANTHER" id="PTHR23235:SF120">
    <property type="entry name" value="KRUPPEL-LIKE FACTOR 15"/>
    <property type="match status" value="1"/>
</dbReference>
<dbReference type="PROSITE" id="PS50157">
    <property type="entry name" value="ZINC_FINGER_C2H2_2"/>
    <property type="match status" value="2"/>
</dbReference>
<proteinExistence type="predicted"/>
<keyword evidence="8" id="KW-1185">Reference proteome</keyword>
<reference evidence="7 8" key="1">
    <citation type="submission" date="2016-07" db="EMBL/GenBank/DDBJ databases">
        <title>Pervasive Adenine N6-methylation of Active Genes in Fungi.</title>
        <authorList>
            <consortium name="DOE Joint Genome Institute"/>
            <person name="Mondo S.J."/>
            <person name="Dannebaum R.O."/>
            <person name="Kuo R.C."/>
            <person name="Labutti K."/>
            <person name="Haridas S."/>
            <person name="Kuo A."/>
            <person name="Salamov A."/>
            <person name="Ahrendt S.R."/>
            <person name="Lipzen A."/>
            <person name="Sullivan W."/>
            <person name="Andreopoulos W.B."/>
            <person name="Clum A."/>
            <person name="Lindquist E."/>
            <person name="Daum C."/>
            <person name="Ramamoorthy G.K."/>
            <person name="Gryganskyi A."/>
            <person name="Culley D."/>
            <person name="Magnuson J.K."/>
            <person name="James T.Y."/>
            <person name="O'Malley M.A."/>
            <person name="Stajich J.E."/>
            <person name="Spatafora J.W."/>
            <person name="Visel A."/>
            <person name="Grigoriev I.V."/>
        </authorList>
    </citation>
    <scope>NUCLEOTIDE SEQUENCE [LARGE SCALE GENOMIC DNA]</scope>
    <source>
        <strain evidence="7 8">CBS 931.73</strain>
    </source>
</reference>
<dbReference type="Proteomes" id="UP000193498">
    <property type="component" value="Unassembled WGS sequence"/>
</dbReference>
<dbReference type="SUPFAM" id="SSF57667">
    <property type="entry name" value="beta-beta-alpha zinc fingers"/>
    <property type="match status" value="1"/>
</dbReference>
<protein>
    <submittedName>
        <fullName evidence="7">Zinc finger protein</fullName>
    </submittedName>
</protein>
<feature type="domain" description="C2H2-type" evidence="6">
    <location>
        <begin position="45"/>
        <end position="65"/>
    </location>
</feature>
<dbReference type="PROSITE" id="PS00028">
    <property type="entry name" value="ZINC_FINGER_C2H2_1"/>
    <property type="match status" value="1"/>
</dbReference>
<dbReference type="InterPro" id="IPR036236">
    <property type="entry name" value="Znf_C2H2_sf"/>
</dbReference>
<keyword evidence="4" id="KW-0862">Zinc</keyword>
<dbReference type="InterPro" id="IPR013087">
    <property type="entry name" value="Znf_C2H2_type"/>
</dbReference>
<dbReference type="PANTHER" id="PTHR23235">
    <property type="entry name" value="KRUEPPEL-LIKE TRANSCRIPTION FACTOR"/>
    <property type="match status" value="1"/>
</dbReference>
<dbReference type="AlphaFoldDB" id="A0A1Y1XVZ3"/>
<comment type="caution">
    <text evidence="7">The sequence shown here is derived from an EMBL/GenBank/DDBJ whole genome shotgun (WGS) entry which is preliminary data.</text>
</comment>
<dbReference type="Pfam" id="PF00096">
    <property type="entry name" value="zf-C2H2"/>
    <property type="match status" value="2"/>
</dbReference>
<evidence type="ECO:0000256" key="3">
    <source>
        <dbReference type="ARBA" id="ARBA00022771"/>
    </source>
</evidence>